<feature type="region of interest" description="Disordered" evidence="2">
    <location>
        <begin position="1608"/>
        <end position="1631"/>
    </location>
</feature>
<sequence>MESLGNRSPYSRADYRGQLPYQGESQFGLLERPRPASARDLGYGEMYDSGIHPHSSSPRISQQYIDNPGPSGGIDGRTASLDRRAELYGTLRGNYDPVTERMQKQIGQQAYAMKSLNSNPGLSAVLGSGGQTINRRAHSYDMNLEKQGLTDYTNLLAAAGVGTNPAMYGNPTTQLFDYSGLTAPTLSSLGGIDYGSPLSRTVYPSFQQPAGLFNMAAVSDLTVLQRECLRLQHELEIVKEKLSACTTSIRTFWSPELKRERSMRKEENANRFCPHPEQTMLETLHNMEAELRHERDYRIRGRFSTDRGMEGLSELDLAKRQVDELTIENRQMKKALEEADRKTSNVKASLTATEDSLRRLIEAVKAGKTASGTTVTGGILSTTEAGASSTGNVVTTVGAEAGTGSNIRLDRIESDRAEISRLRNQLNEACTRGSEAERQLIERNYEFSRLKEDFNLLLQDHQKIKEENDSLLQETRQTQTLQTVVDTKESKIMTLENEIRLLEDEITRLRDDGLITPTTSTSSGIDDLDKTLQTFRSNERLLKAKTEDFRKRSKEKESQLEKKTKQLTAIQATKRQLETELAEAKDQLNIKDRKLSLTQRKIENLEDLLNDKETQLAASKARLTRLNQEETRSGLDESLIEKEKQIERLRQLQQRPGLDTTDEVEAQKRLISELRSRIDLLQRELDEKATQLLELREELSELRTNRFKHDAELSQLQTQLNQRASDVATLQMEKQMASQLLLMFYIVLQHKQISTEYEVKYSQRVGELESQVNHYMETSTKLQSEVDKLLRNLDNERFEKEKQLHELQEELRDAQNNMANLKRTQQSERKKNTQLLEETRQREENAHSDIEILKGIMSEKDSRIRELEQALRESVRLTAEREIYASGRDDESRHLESQVRELRTNVEQLQRERNNLSAQLATVQEELSDREGQLKTLEQECFQNYLPELEKLRRANHEANLRVAAMVKLTQGHEHTLTDQDRAVLSSIPLFPNLLTTQPWSNLSGTGGGSRLYVPSGYRSTGAGAISPHLAGSAFQLIGNSASAIANFASGRASVPGQSMASPDVVMLTRMLQEKENSNTVTYAALHYGRWSVTLQQNLQELTHLRFQNSEQEIRLKAMQRELDSKTTRLSILEATQFPAASGRYDPGTRSPTGMSSELAQLRKAHHELTMKVSQLQLDLEDRERQLRAVDRYHPSAGSRSGTDFSEMATLRRELVTVKAEKETEIMSLASQLDRIRQEKMEMSTELQELRASVTEKANQLRVIETEKDKENMDREALQKKYEVVLTQLSEKTERLQRMELECQKMHTEELKRQKGELEDIKRHTTYLQNTIQERENRMEIVEKESRCQADEIARLQSALEDASSRLTVSQKRVEEREMRLRKLENENHDLLDEIHVLRKGNTELESQVDSLRQRLLDRQERPGSTAPTGSITSPTGRVQQQMSFGGSFSMVNQELERVRKQYAELSSSYEQTQKQLEELQIQESSDQSRRVSAQVTELRNELERKEAQIICLNREIERLQAPSSIRDRMPDSTSQQLLLADLQVRLRQMADERDQAKEQLAVALSHAESSYLETQQQLLAEKQTLQQQVNNLTQTVNNTTSEVERYQRESRQASSRIQQLSRQLQETQNNCDSIARQRDNLRDQLDQLKRSMGRGAASGAVTSVSNLFGMGGSLSYGGSGGMRPASAGPGSYENVGPYTTTGSTSQLSRELDRLHRENEMVQAQLQSAQDAEQASRNDADKLREEVTKLKEQIDQQNKRVTQLEGQKKELETNMSKREHEELEKAQHQQRESEERLKWMQQQLSEKSNQVENITHQLNNTRQYCSDLEHRVNEMSQRLGAAESQAQNQMSDLRNYQQLQSECTKLRNDVQSKDSEIQRLSMHLDQLNREFQNHERAMEQMAIELSTAQAQATQAKQEAQQTSRRSSLQAVKESEQETIRILKEEIKEISEAKNEMESELNMLENELESTRTQLNEKAQRLEMLENNQLKQQREDIANLRRELQTARTQIEQLGGTSEISPNGKGSPLKAEIDVLKRELVKRDDTITQMERDCQEKHIRRIEAMQAQFRRFEEETENLNKVLDEQRAGLQERDQMIRQLRSNQNQASSVELEKLRAEHSKCKEQSEQYTKRINTLANQIESQSDELLAIKLEALTASLCEKEANIALMQLTAPQNAATDKALEKLRNERDQLQTQQRQLANTRAMLQEEKASRR</sequence>
<gene>
    <name evidence="3" type="ORF">EG68_01509</name>
</gene>
<feature type="compositionally biased region" description="Polar residues" evidence="2">
    <location>
        <begin position="1426"/>
        <end position="1438"/>
    </location>
</feature>
<dbReference type="PANTHER" id="PTHR23159">
    <property type="entry name" value="CENTROSOMAL PROTEIN 2"/>
    <property type="match status" value="1"/>
</dbReference>
<comment type="caution">
    <text evidence="3">The sequence shown here is derived from an EMBL/GenBank/DDBJ whole genome shotgun (WGS) entry which is preliminary data.</text>
</comment>
<evidence type="ECO:0000313" key="4">
    <source>
        <dbReference type="Proteomes" id="UP000822476"/>
    </source>
</evidence>
<feature type="compositionally biased region" description="Polar residues" evidence="2">
    <location>
        <begin position="1698"/>
        <end position="1709"/>
    </location>
</feature>
<feature type="coiled-coil region" evidence="1">
    <location>
        <begin position="1456"/>
        <end position="1516"/>
    </location>
</feature>
<keyword evidence="1" id="KW-0175">Coiled coil</keyword>
<dbReference type="Gene3D" id="1.20.1170.10">
    <property type="match status" value="1"/>
</dbReference>
<feature type="coiled-coil region" evidence="1">
    <location>
        <begin position="892"/>
        <end position="940"/>
    </location>
</feature>
<keyword evidence="4" id="KW-1185">Reference proteome</keyword>
<dbReference type="OrthoDB" id="2019763at2759"/>
<dbReference type="SUPFAM" id="SSF161270">
    <property type="entry name" value="PspA lactotransferrin-binding region"/>
    <property type="match status" value="1"/>
</dbReference>
<dbReference type="Pfam" id="PF10174">
    <property type="entry name" value="Cast"/>
    <property type="match status" value="2"/>
</dbReference>
<feature type="compositionally biased region" description="Polar residues" evidence="2">
    <location>
        <begin position="54"/>
        <end position="65"/>
    </location>
</feature>
<feature type="compositionally biased region" description="Polar residues" evidence="2">
    <location>
        <begin position="1722"/>
        <end position="1733"/>
    </location>
</feature>
<feature type="coiled-coil region" evidence="1">
    <location>
        <begin position="315"/>
        <end position="342"/>
    </location>
</feature>
<dbReference type="Proteomes" id="UP000822476">
    <property type="component" value="Unassembled WGS sequence"/>
</dbReference>
<feature type="region of interest" description="Disordered" evidence="2">
    <location>
        <begin position="1419"/>
        <end position="1438"/>
    </location>
</feature>
<feature type="compositionally biased region" description="Basic and acidic residues" evidence="2">
    <location>
        <begin position="1766"/>
        <end position="1790"/>
    </location>
</feature>
<feature type="coiled-coil region" evidence="1">
    <location>
        <begin position="409"/>
        <end position="512"/>
    </location>
</feature>
<feature type="region of interest" description="Disordered" evidence="2">
    <location>
        <begin position="1679"/>
        <end position="1710"/>
    </location>
</feature>
<evidence type="ECO:0008006" key="5">
    <source>
        <dbReference type="Google" id="ProtNLM"/>
    </source>
</evidence>
<accession>A0A8S9Z700</accession>
<feature type="coiled-coil region" evidence="1">
    <location>
        <begin position="1109"/>
        <end position="1186"/>
    </location>
</feature>
<feature type="compositionally biased region" description="Basic and acidic residues" evidence="2">
    <location>
        <begin position="825"/>
        <end position="844"/>
    </location>
</feature>
<feature type="coiled-coil region" evidence="1">
    <location>
        <begin position="2054"/>
        <end position="2212"/>
    </location>
</feature>
<evidence type="ECO:0000256" key="1">
    <source>
        <dbReference type="SAM" id="Coils"/>
    </source>
</evidence>
<dbReference type="SUPFAM" id="SSF57997">
    <property type="entry name" value="Tropomyosin"/>
    <property type="match status" value="1"/>
</dbReference>
<organism evidence="3 4">
    <name type="scientific">Paragonimus skrjabini miyazakii</name>
    <dbReference type="NCBI Taxonomy" id="59628"/>
    <lineage>
        <taxon>Eukaryota</taxon>
        <taxon>Metazoa</taxon>
        <taxon>Spiralia</taxon>
        <taxon>Lophotrochozoa</taxon>
        <taxon>Platyhelminthes</taxon>
        <taxon>Trematoda</taxon>
        <taxon>Digenea</taxon>
        <taxon>Plagiorchiida</taxon>
        <taxon>Troglotremata</taxon>
        <taxon>Troglotrematidae</taxon>
        <taxon>Paragonimus</taxon>
    </lineage>
</organism>
<feature type="compositionally biased region" description="Low complexity" evidence="2">
    <location>
        <begin position="1613"/>
        <end position="1626"/>
    </location>
</feature>
<feature type="region of interest" description="Disordered" evidence="2">
    <location>
        <begin position="1751"/>
        <end position="1790"/>
    </location>
</feature>
<feature type="region of interest" description="Disordered" evidence="2">
    <location>
        <begin position="39"/>
        <end position="78"/>
    </location>
</feature>
<feature type="coiled-coil region" evidence="1">
    <location>
        <begin position="560"/>
        <end position="712"/>
    </location>
</feature>
<proteinExistence type="predicted"/>
<protein>
    <recommendedName>
        <fullName evidence="5">ELKS/Rab6-interacting/CAST family member 1</fullName>
    </recommendedName>
</protein>
<name>A0A8S9Z700_9TREM</name>
<dbReference type="EMBL" id="JTDE01000456">
    <property type="protein sequence ID" value="KAF7261193.1"/>
    <property type="molecule type" value="Genomic_DNA"/>
</dbReference>
<feature type="region of interest" description="Disordered" evidence="2">
    <location>
        <begin position="822"/>
        <end position="844"/>
    </location>
</feature>
<dbReference type="PANTHER" id="PTHR23159:SF31">
    <property type="entry name" value="CENTROSOME-ASSOCIATED PROTEIN CEP250 ISOFORM X1"/>
    <property type="match status" value="1"/>
</dbReference>
<dbReference type="InterPro" id="IPR019323">
    <property type="entry name" value="ELKS/CAST"/>
</dbReference>
<feature type="coiled-coil region" evidence="1">
    <location>
        <begin position="1219"/>
        <end position="1309"/>
    </location>
</feature>
<feature type="region of interest" description="Disordered" evidence="2">
    <location>
        <begin position="1722"/>
        <end position="1741"/>
    </location>
</feature>
<evidence type="ECO:0000313" key="3">
    <source>
        <dbReference type="EMBL" id="KAF7261193.1"/>
    </source>
</evidence>
<evidence type="ECO:0000256" key="2">
    <source>
        <dbReference type="SAM" id="MobiDB-lite"/>
    </source>
</evidence>
<reference evidence="3" key="1">
    <citation type="submission" date="2019-07" db="EMBL/GenBank/DDBJ databases">
        <title>Annotation for the trematode Paragonimus miyazaki's.</title>
        <authorList>
            <person name="Choi Y.-J."/>
        </authorList>
    </citation>
    <scope>NUCLEOTIDE SEQUENCE</scope>
    <source>
        <strain evidence="3">Japan</strain>
    </source>
</reference>